<reference evidence="2 3" key="1">
    <citation type="submission" date="2019-03" db="EMBL/GenBank/DDBJ databases">
        <title>Genomic Encyclopedia of Type Strains, Phase III (KMG-III): the genomes of soil and plant-associated and newly described type strains.</title>
        <authorList>
            <person name="Whitman W."/>
        </authorList>
    </citation>
    <scope>NUCLEOTIDE SEQUENCE [LARGE SCALE GENOMIC DNA]</scope>
    <source>
        <strain evidence="2 3">VKM Ac-2575</strain>
    </source>
</reference>
<keyword evidence="1" id="KW-0436">Ligase</keyword>
<comment type="similarity">
    <text evidence="1">Belongs to the dethiobiotin synthetase family.</text>
</comment>
<sequence length="257" mass="25958">MTTTPWQPFGKDRPVPRVLFVTGTDTGVGKTITTAALAAAASAHAASAHGSAAASAHGSAAASAHGSVAVVKPAQTGVTADEPGDLDDVHRLTGLTDLHEGIRLLDPLAPTTAARRQGVPLPSVDTHAKLIGDLATTRDLVLVEGAGGLLVGLDADGNDLADLAAHLTTPSAFIIVTRPGLGTLNHTGLTVEALRARHLPIAGLVIGSWPAEPDLAERCNLDDLPVTTGVPIIGRIPEGAGSMGRDAFVGAAPVWLS</sequence>
<keyword evidence="1" id="KW-0479">Metal-binding</keyword>
<dbReference type="GO" id="GO:0005829">
    <property type="term" value="C:cytosol"/>
    <property type="evidence" value="ECO:0007669"/>
    <property type="project" value="TreeGrafter"/>
</dbReference>
<feature type="binding site" evidence="1">
    <location>
        <begin position="237"/>
        <end position="239"/>
    </location>
    <ligand>
        <name>ATP</name>
        <dbReference type="ChEBI" id="CHEBI:30616"/>
    </ligand>
</feature>
<evidence type="ECO:0000256" key="1">
    <source>
        <dbReference type="HAMAP-Rule" id="MF_00336"/>
    </source>
</evidence>
<dbReference type="EMBL" id="SOCE01000001">
    <property type="protein sequence ID" value="TDU91002.1"/>
    <property type="molecule type" value="Genomic_DNA"/>
</dbReference>
<dbReference type="GO" id="GO:0004141">
    <property type="term" value="F:dethiobiotin synthase activity"/>
    <property type="evidence" value="ECO:0007669"/>
    <property type="project" value="UniProtKB-UniRule"/>
</dbReference>
<dbReference type="RefSeq" id="WP_133980806.1">
    <property type="nucleotide sequence ID" value="NZ_SOCE01000001.1"/>
</dbReference>
<feature type="binding site" evidence="1">
    <location>
        <position position="144"/>
    </location>
    <ligand>
        <name>Mg(2+)</name>
        <dbReference type="ChEBI" id="CHEBI:18420"/>
    </ligand>
</feature>
<dbReference type="GO" id="GO:0005524">
    <property type="term" value="F:ATP binding"/>
    <property type="evidence" value="ECO:0007669"/>
    <property type="project" value="UniProtKB-UniRule"/>
</dbReference>
<keyword evidence="3" id="KW-1185">Reference proteome</keyword>
<accession>A0A4R7TFH4</accession>
<feature type="binding site" evidence="1">
    <location>
        <position position="85"/>
    </location>
    <ligand>
        <name>Mg(2+)</name>
        <dbReference type="ChEBI" id="CHEBI:18420"/>
    </ligand>
</feature>
<comment type="caution">
    <text evidence="1">Lacks conserved residue(s) required for the propagation of feature annotation.</text>
</comment>
<comment type="pathway">
    <text evidence="1">Cofactor biosynthesis; biotin biosynthesis; biotin from 7,8-diaminononanoate: step 1/2.</text>
</comment>
<dbReference type="Gene3D" id="3.40.50.300">
    <property type="entry name" value="P-loop containing nucleotide triphosphate hydrolases"/>
    <property type="match status" value="1"/>
</dbReference>
<comment type="subunit">
    <text evidence="1">Homodimer.</text>
</comment>
<keyword evidence="1" id="KW-0460">Magnesium</keyword>
<dbReference type="Proteomes" id="UP000295151">
    <property type="component" value="Unassembled WGS sequence"/>
</dbReference>
<dbReference type="PANTHER" id="PTHR43210:SF5">
    <property type="entry name" value="DETHIOBIOTIN SYNTHETASE"/>
    <property type="match status" value="1"/>
</dbReference>
<keyword evidence="1" id="KW-0093">Biotin biosynthesis</keyword>
<evidence type="ECO:0000313" key="3">
    <source>
        <dbReference type="Proteomes" id="UP000295151"/>
    </source>
</evidence>
<feature type="binding site" evidence="1">
    <location>
        <begin position="144"/>
        <end position="147"/>
    </location>
    <ligand>
        <name>ATP</name>
        <dbReference type="ChEBI" id="CHEBI:30616"/>
    </ligand>
</feature>
<feature type="binding site" evidence="1">
    <location>
        <begin position="207"/>
        <end position="208"/>
    </location>
    <ligand>
        <name>ATP</name>
        <dbReference type="ChEBI" id="CHEBI:30616"/>
    </ligand>
</feature>
<dbReference type="PIRSF" id="PIRSF006755">
    <property type="entry name" value="DTB_synth"/>
    <property type="match status" value="1"/>
</dbReference>
<dbReference type="SUPFAM" id="SSF52540">
    <property type="entry name" value="P-loop containing nucleoside triphosphate hydrolases"/>
    <property type="match status" value="1"/>
</dbReference>
<protein>
    <recommendedName>
        <fullName evidence="1">ATP-dependent dethiobiotin synthetase BioD</fullName>
        <ecNumber evidence="1">6.3.3.3</ecNumber>
    </recommendedName>
    <alternativeName>
        <fullName evidence="1">DTB synthetase</fullName>
        <shortName evidence="1">DTBS</shortName>
    </alternativeName>
    <alternativeName>
        <fullName evidence="1">Dethiobiotin synthase</fullName>
    </alternativeName>
</protein>
<dbReference type="AlphaFoldDB" id="A0A4R7TFH4"/>
<dbReference type="Pfam" id="PF13500">
    <property type="entry name" value="AAA_26"/>
    <property type="match status" value="1"/>
</dbReference>
<dbReference type="EC" id="6.3.3.3" evidence="1"/>
<comment type="catalytic activity">
    <reaction evidence="1">
        <text>(7R,8S)-7,8-diammoniononanoate + CO2 + ATP = (4R,5S)-dethiobiotin + ADP + phosphate + 3 H(+)</text>
        <dbReference type="Rhea" id="RHEA:15805"/>
        <dbReference type="ChEBI" id="CHEBI:15378"/>
        <dbReference type="ChEBI" id="CHEBI:16526"/>
        <dbReference type="ChEBI" id="CHEBI:30616"/>
        <dbReference type="ChEBI" id="CHEBI:43474"/>
        <dbReference type="ChEBI" id="CHEBI:149469"/>
        <dbReference type="ChEBI" id="CHEBI:149473"/>
        <dbReference type="ChEBI" id="CHEBI:456216"/>
        <dbReference type="EC" id="6.3.3.3"/>
    </reaction>
</comment>
<dbReference type="HAMAP" id="MF_00336">
    <property type="entry name" value="BioD"/>
    <property type="match status" value="1"/>
</dbReference>
<evidence type="ECO:0000313" key="2">
    <source>
        <dbReference type="EMBL" id="TDU91002.1"/>
    </source>
</evidence>
<comment type="subcellular location">
    <subcellularLocation>
        <location evidence="1">Cytoplasm</location>
    </subcellularLocation>
</comment>
<dbReference type="PANTHER" id="PTHR43210">
    <property type="entry name" value="DETHIOBIOTIN SYNTHETASE"/>
    <property type="match status" value="1"/>
</dbReference>
<gene>
    <name evidence="1" type="primary">bioD</name>
    <name evidence="2" type="ORF">EV138_4603</name>
</gene>
<dbReference type="InterPro" id="IPR027417">
    <property type="entry name" value="P-loop_NTPase"/>
</dbReference>
<feature type="binding site" evidence="1">
    <location>
        <position position="31"/>
    </location>
    <ligand>
        <name>Mg(2+)</name>
        <dbReference type="ChEBI" id="CHEBI:18420"/>
    </ligand>
</feature>
<comment type="cofactor">
    <cofactor evidence="1">
        <name>Mg(2+)</name>
        <dbReference type="ChEBI" id="CHEBI:18420"/>
    </cofactor>
</comment>
<dbReference type="CDD" id="cd03109">
    <property type="entry name" value="DTBS"/>
    <property type="match status" value="1"/>
</dbReference>
<keyword evidence="1" id="KW-0963">Cytoplasm</keyword>
<keyword evidence="1" id="KW-0067">ATP-binding</keyword>
<feature type="active site" evidence="1">
    <location>
        <position position="72"/>
    </location>
</feature>
<keyword evidence="1" id="KW-0547">Nucleotide-binding</keyword>
<feature type="binding site" evidence="1">
    <location>
        <position position="85"/>
    </location>
    <ligand>
        <name>ATP</name>
        <dbReference type="ChEBI" id="CHEBI:30616"/>
    </ligand>
</feature>
<dbReference type="InterPro" id="IPR004472">
    <property type="entry name" value="DTB_synth_BioD"/>
</dbReference>
<dbReference type="OrthoDB" id="9802610at2"/>
<feature type="binding site" evidence="1">
    <location>
        <begin position="27"/>
        <end position="32"/>
    </location>
    <ligand>
        <name>ATP</name>
        <dbReference type="ChEBI" id="CHEBI:30616"/>
    </ligand>
</feature>
<comment type="function">
    <text evidence="1">Catalyzes a mechanistically unusual reaction, the ATP-dependent insertion of CO2 between the N7 and N8 nitrogen atoms of 7,8-diaminopelargonic acid (DAPA, also called 7,8-diammoniononanoate) to form a ureido ring.</text>
</comment>
<dbReference type="UniPathway" id="UPA00078">
    <property type="reaction ID" value="UER00161"/>
</dbReference>
<dbReference type="GO" id="GO:0009102">
    <property type="term" value="P:biotin biosynthetic process"/>
    <property type="evidence" value="ECO:0007669"/>
    <property type="project" value="UniProtKB-UniRule"/>
</dbReference>
<comment type="caution">
    <text evidence="2">The sequence shown here is derived from an EMBL/GenBank/DDBJ whole genome shotgun (WGS) entry which is preliminary data.</text>
</comment>
<organism evidence="2 3">
    <name type="scientific">Kribbella voronezhensis</name>
    <dbReference type="NCBI Taxonomy" id="2512212"/>
    <lineage>
        <taxon>Bacteria</taxon>
        <taxon>Bacillati</taxon>
        <taxon>Actinomycetota</taxon>
        <taxon>Actinomycetes</taxon>
        <taxon>Propionibacteriales</taxon>
        <taxon>Kribbellaceae</taxon>
        <taxon>Kribbella</taxon>
    </lineage>
</organism>
<dbReference type="GO" id="GO:0000287">
    <property type="term" value="F:magnesium ion binding"/>
    <property type="evidence" value="ECO:0007669"/>
    <property type="project" value="UniProtKB-UniRule"/>
</dbReference>
<proteinExistence type="inferred from homology"/>
<feature type="binding site" evidence="1">
    <location>
        <position position="76"/>
    </location>
    <ligand>
        <name>substrate</name>
    </ligand>
</feature>
<name>A0A4R7TFH4_9ACTN</name>